<gene>
    <name evidence="2" type="ORF">CPLU01_03013</name>
</gene>
<sequence length="262" mass="28438">MYLPQTAGGVSVRPASEQLDGQRSASECALRQGTTDDLPYLPRRRLAYGISRNVPSQNNATQPDLASRTTDADLPFVCGPGDLLMKLGVIDDWAGKTGTARMYRRSMHGMAGNDTRFQVVRYRKCKRQQCQQHQQEKVAVGADAVDDIGVGGQEPPSIPEGGMEMEPTHMGDDGGVDNISWAHPYAVGSPSFPQGWTSRGATNQGRESKEEVGGRVAGHSQREQLSINYVPCAVAAAVWTSISIAQDRSSRLAWKHAALLMR</sequence>
<evidence type="ECO:0000313" key="3">
    <source>
        <dbReference type="Proteomes" id="UP000654918"/>
    </source>
</evidence>
<organism evidence="2 3">
    <name type="scientific">Colletotrichum plurivorum</name>
    <dbReference type="NCBI Taxonomy" id="2175906"/>
    <lineage>
        <taxon>Eukaryota</taxon>
        <taxon>Fungi</taxon>
        <taxon>Dikarya</taxon>
        <taxon>Ascomycota</taxon>
        <taxon>Pezizomycotina</taxon>
        <taxon>Sordariomycetes</taxon>
        <taxon>Hypocreomycetidae</taxon>
        <taxon>Glomerellales</taxon>
        <taxon>Glomerellaceae</taxon>
        <taxon>Colletotrichum</taxon>
        <taxon>Colletotrichum orchidearum species complex</taxon>
    </lineage>
</organism>
<dbReference type="EMBL" id="WIGO01000024">
    <property type="protein sequence ID" value="KAF6837660.1"/>
    <property type="molecule type" value="Genomic_DNA"/>
</dbReference>
<comment type="caution">
    <text evidence="2">The sequence shown here is derived from an EMBL/GenBank/DDBJ whole genome shotgun (WGS) entry which is preliminary data.</text>
</comment>
<protein>
    <submittedName>
        <fullName evidence="2">Uncharacterized protein</fullName>
    </submittedName>
</protein>
<reference evidence="2" key="1">
    <citation type="journal article" date="2020" name="Phytopathology">
        <title>Genome Sequence Resources of Colletotrichum truncatum, C. plurivorum, C. musicola, and C. sojae: Four Species Pathogenic to Soybean (Glycine max).</title>
        <authorList>
            <person name="Rogerio F."/>
            <person name="Boufleur T.R."/>
            <person name="Ciampi-Guillardi M."/>
            <person name="Sukno S.A."/>
            <person name="Thon M.R."/>
            <person name="Massola Junior N.S."/>
            <person name="Baroncelli R."/>
        </authorList>
    </citation>
    <scope>NUCLEOTIDE SEQUENCE</scope>
    <source>
        <strain evidence="2">LFN00145</strain>
    </source>
</reference>
<name>A0A8H6KUS0_9PEZI</name>
<evidence type="ECO:0000256" key="1">
    <source>
        <dbReference type="SAM" id="MobiDB-lite"/>
    </source>
</evidence>
<feature type="region of interest" description="Disordered" evidence="1">
    <location>
        <begin position="192"/>
        <end position="217"/>
    </location>
</feature>
<proteinExistence type="predicted"/>
<feature type="region of interest" description="Disordered" evidence="1">
    <location>
        <begin position="1"/>
        <end position="27"/>
    </location>
</feature>
<dbReference type="AlphaFoldDB" id="A0A8H6KUS0"/>
<dbReference type="Proteomes" id="UP000654918">
    <property type="component" value="Unassembled WGS sequence"/>
</dbReference>
<feature type="compositionally biased region" description="Polar residues" evidence="1">
    <location>
        <begin position="192"/>
        <end position="205"/>
    </location>
</feature>
<evidence type="ECO:0000313" key="2">
    <source>
        <dbReference type="EMBL" id="KAF6837660.1"/>
    </source>
</evidence>
<accession>A0A8H6KUS0</accession>
<keyword evidence="3" id="KW-1185">Reference proteome</keyword>